<keyword evidence="1" id="KW-0472">Membrane</keyword>
<dbReference type="PANTHER" id="PTHR34821:SF2">
    <property type="entry name" value="INNER MEMBRANE PROTEIN YDCZ"/>
    <property type="match status" value="1"/>
</dbReference>
<evidence type="ECO:0000313" key="3">
    <source>
        <dbReference type="Proteomes" id="UP000244755"/>
    </source>
</evidence>
<organism evidence="2 3">
    <name type="scientific">Methylobacterium currus</name>
    <dbReference type="NCBI Taxonomy" id="2051553"/>
    <lineage>
        <taxon>Bacteria</taxon>
        <taxon>Pseudomonadati</taxon>
        <taxon>Pseudomonadota</taxon>
        <taxon>Alphaproteobacteria</taxon>
        <taxon>Hyphomicrobiales</taxon>
        <taxon>Methylobacteriaceae</taxon>
        <taxon>Methylobacterium</taxon>
    </lineage>
</organism>
<dbReference type="Proteomes" id="UP000244755">
    <property type="component" value="Chromosome 1"/>
</dbReference>
<dbReference type="OrthoDB" id="7997474at2"/>
<dbReference type="PANTHER" id="PTHR34821">
    <property type="entry name" value="INNER MEMBRANE PROTEIN YDCZ"/>
    <property type="match status" value="1"/>
</dbReference>
<protein>
    <recommendedName>
        <fullName evidence="4">EamA-like transporter family protein</fullName>
    </recommendedName>
</protein>
<name>A0A2R4WGQ2_9HYPH</name>
<keyword evidence="1" id="KW-1133">Transmembrane helix</keyword>
<keyword evidence="3" id="KW-1185">Reference proteome</keyword>
<dbReference type="InterPro" id="IPR006750">
    <property type="entry name" value="YdcZ"/>
</dbReference>
<sequence>MIAARQEPRHAIVPDAIRPDPLAPPRRGRPMTGAALLCLVAGAALVIQNAVMGAIVARGTGLTGALLCNSLVGLSLLGLVEVWRSGPAFPLRLAERAEPWFLVPGLLGTLVVAASLYGYRQQGATVTVAMVVAGQLAAGIAGDAMGLTGRKGGLGPDGSLGLQTWIGAALLLAGAVLILRGRGPA</sequence>
<feature type="transmembrane region" description="Helical" evidence="1">
    <location>
        <begin position="100"/>
        <end position="119"/>
    </location>
</feature>
<dbReference type="KEGG" id="mee:DA075_07085"/>
<dbReference type="AlphaFoldDB" id="A0A2R4WGQ2"/>
<reference evidence="2 3" key="1">
    <citation type="submission" date="2018-04" db="EMBL/GenBank/DDBJ databases">
        <title>Methylobacterium sp. PR1016A genome.</title>
        <authorList>
            <person name="Park W."/>
        </authorList>
    </citation>
    <scope>NUCLEOTIDE SEQUENCE [LARGE SCALE GENOMIC DNA]</scope>
    <source>
        <strain evidence="2 3">PR1016A</strain>
    </source>
</reference>
<keyword evidence="1" id="KW-0812">Transmembrane</keyword>
<accession>A0A2R4WGQ2</accession>
<feature type="transmembrane region" description="Helical" evidence="1">
    <location>
        <begin position="160"/>
        <end position="179"/>
    </location>
</feature>
<proteinExistence type="predicted"/>
<gene>
    <name evidence="2" type="ORF">DA075_07085</name>
</gene>
<evidence type="ECO:0000313" key="2">
    <source>
        <dbReference type="EMBL" id="AWB20714.1"/>
    </source>
</evidence>
<dbReference type="Pfam" id="PF04657">
    <property type="entry name" value="DMT_YdcZ"/>
    <property type="match status" value="1"/>
</dbReference>
<feature type="transmembrane region" description="Helical" evidence="1">
    <location>
        <begin position="126"/>
        <end position="148"/>
    </location>
</feature>
<dbReference type="EMBL" id="CP028843">
    <property type="protein sequence ID" value="AWB20714.1"/>
    <property type="molecule type" value="Genomic_DNA"/>
</dbReference>
<evidence type="ECO:0000256" key="1">
    <source>
        <dbReference type="SAM" id="Phobius"/>
    </source>
</evidence>
<feature type="transmembrane region" description="Helical" evidence="1">
    <location>
        <begin position="34"/>
        <end position="55"/>
    </location>
</feature>
<dbReference type="GO" id="GO:0005886">
    <property type="term" value="C:plasma membrane"/>
    <property type="evidence" value="ECO:0007669"/>
    <property type="project" value="TreeGrafter"/>
</dbReference>
<evidence type="ECO:0008006" key="4">
    <source>
        <dbReference type="Google" id="ProtNLM"/>
    </source>
</evidence>